<dbReference type="OrthoDB" id="2399958at2759"/>
<gene>
    <name evidence="1" type="ORF">C1645_831923</name>
</gene>
<dbReference type="EMBL" id="QKYT01000476">
    <property type="protein sequence ID" value="RIA84666.1"/>
    <property type="molecule type" value="Genomic_DNA"/>
</dbReference>
<accession>A0A397SJ41</accession>
<evidence type="ECO:0000313" key="2">
    <source>
        <dbReference type="Proteomes" id="UP000265703"/>
    </source>
</evidence>
<evidence type="ECO:0000313" key="1">
    <source>
        <dbReference type="EMBL" id="RIA84666.1"/>
    </source>
</evidence>
<dbReference type="AlphaFoldDB" id="A0A397SJ41"/>
<sequence length="190" mass="22034">MNEDIMNQHNLTLDLHIAKYLAMQIEKVIKKVGLEWILAIVSDNTANVRKARIIINKKYIKIENVYKLNKRITETLAEADNTGKEKDNIFKDNLSQPVRRIINGEIIPNDNIIVMIKKVWIKNKIDLSNNLILKNIGNIPKDLDKDFINNEENNNKNISLTDDETVNDINNKGILNYNIDDLLDEYVNEH</sequence>
<protein>
    <recommendedName>
        <fullName evidence="3">DUF659 domain-containing protein</fullName>
    </recommendedName>
</protein>
<reference evidence="1 2" key="1">
    <citation type="submission" date="2018-06" db="EMBL/GenBank/DDBJ databases">
        <title>Comparative genomics reveals the genomic features of Rhizophagus irregularis, R. cerebriforme, R. diaphanum and Gigaspora rosea, and their symbiotic lifestyle signature.</title>
        <authorList>
            <person name="Morin E."/>
            <person name="San Clemente H."/>
            <person name="Chen E.C.H."/>
            <person name="De La Providencia I."/>
            <person name="Hainaut M."/>
            <person name="Kuo A."/>
            <person name="Kohler A."/>
            <person name="Murat C."/>
            <person name="Tang N."/>
            <person name="Roy S."/>
            <person name="Loubradou J."/>
            <person name="Henrissat B."/>
            <person name="Grigoriev I.V."/>
            <person name="Corradi N."/>
            <person name="Roux C."/>
            <person name="Martin F.M."/>
        </authorList>
    </citation>
    <scope>NUCLEOTIDE SEQUENCE [LARGE SCALE GENOMIC DNA]</scope>
    <source>
        <strain evidence="1 2">DAOM 227022</strain>
    </source>
</reference>
<dbReference type="Proteomes" id="UP000265703">
    <property type="component" value="Unassembled WGS sequence"/>
</dbReference>
<comment type="caution">
    <text evidence="1">The sequence shown here is derived from an EMBL/GenBank/DDBJ whole genome shotgun (WGS) entry which is preliminary data.</text>
</comment>
<organism evidence="1 2">
    <name type="scientific">Glomus cerebriforme</name>
    <dbReference type="NCBI Taxonomy" id="658196"/>
    <lineage>
        <taxon>Eukaryota</taxon>
        <taxon>Fungi</taxon>
        <taxon>Fungi incertae sedis</taxon>
        <taxon>Mucoromycota</taxon>
        <taxon>Glomeromycotina</taxon>
        <taxon>Glomeromycetes</taxon>
        <taxon>Glomerales</taxon>
        <taxon>Glomeraceae</taxon>
        <taxon>Glomus</taxon>
    </lineage>
</organism>
<keyword evidence="2" id="KW-1185">Reference proteome</keyword>
<name>A0A397SJ41_9GLOM</name>
<evidence type="ECO:0008006" key="3">
    <source>
        <dbReference type="Google" id="ProtNLM"/>
    </source>
</evidence>
<proteinExistence type="predicted"/>